<protein>
    <submittedName>
        <fullName evidence="3">DUF305 family protein family protein</fullName>
    </submittedName>
</protein>
<comment type="caution">
    <text evidence="3">The sequence shown here is derived from an EMBL/GenBank/DDBJ whole genome shotgun (WGS) entry which is preliminary data.</text>
</comment>
<evidence type="ECO:0000313" key="4">
    <source>
        <dbReference type="Proteomes" id="UP000256913"/>
    </source>
</evidence>
<name>A0A3D9ZE77_9ACTN</name>
<feature type="domain" description="DUF305" evidence="2">
    <location>
        <begin position="57"/>
        <end position="182"/>
    </location>
</feature>
<gene>
    <name evidence="3" type="ORF">DFJ67_0715</name>
</gene>
<dbReference type="Pfam" id="PF03713">
    <property type="entry name" value="DUF305"/>
    <property type="match status" value="1"/>
</dbReference>
<dbReference type="EMBL" id="QUMQ01000001">
    <property type="protein sequence ID" value="REF94772.1"/>
    <property type="molecule type" value="Genomic_DNA"/>
</dbReference>
<reference evidence="3 4" key="1">
    <citation type="submission" date="2018-08" db="EMBL/GenBank/DDBJ databases">
        <title>Sequencing the genomes of 1000 actinobacteria strains.</title>
        <authorList>
            <person name="Klenk H.-P."/>
        </authorList>
    </citation>
    <scope>NUCLEOTIDE SEQUENCE [LARGE SCALE GENOMIC DNA]</scope>
    <source>
        <strain evidence="3 4">DSM 44099</strain>
    </source>
</reference>
<dbReference type="Gene3D" id="1.20.1260.10">
    <property type="match status" value="1"/>
</dbReference>
<evidence type="ECO:0000259" key="2">
    <source>
        <dbReference type="Pfam" id="PF03713"/>
    </source>
</evidence>
<keyword evidence="1" id="KW-0732">Signal</keyword>
<evidence type="ECO:0000313" key="3">
    <source>
        <dbReference type="EMBL" id="REF94772.1"/>
    </source>
</evidence>
<dbReference type="OrthoDB" id="3538028at2"/>
<sequence>MTRKRFAALLIATALLPAVTGCTQPAPAAPVVVPTATTTSFGGTDLAWIEINIAMNDQVLPLLALVPTRVADPALKTLSAQVQTSATAELATLRVLHDEAGLPPENPHEGMLMPGLVPTEAVTEAAKLSGPPFDKALREQLKGYLEQSHRLAQDEQKAGTDPQTLALAASAATMRDTALKQLTA</sequence>
<dbReference type="InterPro" id="IPR005183">
    <property type="entry name" value="DUF305_CopM-like"/>
</dbReference>
<evidence type="ECO:0000256" key="1">
    <source>
        <dbReference type="SAM" id="SignalP"/>
    </source>
</evidence>
<dbReference type="RefSeq" id="WP_116066533.1">
    <property type="nucleotide sequence ID" value="NZ_BONB01000001.1"/>
</dbReference>
<dbReference type="InterPro" id="IPR012347">
    <property type="entry name" value="Ferritin-like"/>
</dbReference>
<feature type="signal peptide" evidence="1">
    <location>
        <begin position="1"/>
        <end position="28"/>
    </location>
</feature>
<accession>A0A3D9ZE77</accession>
<dbReference type="Proteomes" id="UP000256913">
    <property type="component" value="Unassembled WGS sequence"/>
</dbReference>
<proteinExistence type="predicted"/>
<dbReference type="AlphaFoldDB" id="A0A3D9ZE77"/>
<feature type="chain" id="PRO_5017561758" evidence="1">
    <location>
        <begin position="29"/>
        <end position="184"/>
    </location>
</feature>
<dbReference type="PROSITE" id="PS51257">
    <property type="entry name" value="PROKAR_LIPOPROTEIN"/>
    <property type="match status" value="1"/>
</dbReference>
<organism evidence="3 4">
    <name type="scientific">Asanoa ferruginea</name>
    <dbReference type="NCBI Taxonomy" id="53367"/>
    <lineage>
        <taxon>Bacteria</taxon>
        <taxon>Bacillati</taxon>
        <taxon>Actinomycetota</taxon>
        <taxon>Actinomycetes</taxon>
        <taxon>Micromonosporales</taxon>
        <taxon>Micromonosporaceae</taxon>
        <taxon>Asanoa</taxon>
    </lineage>
</organism>
<keyword evidence="4" id="KW-1185">Reference proteome</keyword>